<gene>
    <name evidence="4" type="primary">argD</name>
    <name evidence="5" type="ORF">CWI83_07830</name>
</gene>
<keyword evidence="2 4" id="KW-0808">Transferase</keyword>
<dbReference type="GO" id="GO:0030170">
    <property type="term" value="F:pyridoxal phosphate binding"/>
    <property type="evidence" value="ECO:0007669"/>
    <property type="project" value="InterPro"/>
</dbReference>
<dbReference type="InterPro" id="IPR004636">
    <property type="entry name" value="AcOrn/SuccOrn_fam"/>
</dbReference>
<feature type="binding site" evidence="4">
    <location>
        <begin position="221"/>
        <end position="224"/>
    </location>
    <ligand>
        <name>pyridoxal 5'-phosphate</name>
        <dbReference type="ChEBI" id="CHEBI:597326"/>
    </ligand>
</feature>
<dbReference type="GO" id="GO:0005737">
    <property type="term" value="C:cytoplasm"/>
    <property type="evidence" value="ECO:0007669"/>
    <property type="project" value="UniProtKB-SubCell"/>
</dbReference>
<keyword evidence="6" id="KW-1185">Reference proteome</keyword>
<accession>A0A432ZHX0</accession>
<feature type="binding site" evidence="4">
    <location>
        <begin position="103"/>
        <end position="104"/>
    </location>
    <ligand>
        <name>pyridoxal 5'-phosphate</name>
        <dbReference type="ChEBI" id="CHEBI:597326"/>
    </ligand>
</feature>
<dbReference type="NCBIfam" id="NF003468">
    <property type="entry name" value="PRK05093.1"/>
    <property type="match status" value="1"/>
</dbReference>
<dbReference type="EMBL" id="PIQG01000003">
    <property type="protein sequence ID" value="RUO76872.1"/>
    <property type="molecule type" value="Genomic_DNA"/>
</dbReference>
<feature type="binding site" evidence="4">
    <location>
        <position position="278"/>
    </location>
    <ligand>
        <name>N(2)-acetyl-L-ornithine</name>
        <dbReference type="ChEBI" id="CHEBI:57805"/>
    </ligand>
</feature>
<keyword evidence="1 4" id="KW-0032">Aminotransferase</keyword>
<sequence length="400" mass="43140">MQVTRATFDEVMVPNYNPAQMIPVRGEGSRVWDQEGKEYIDFAGGIAVNCLGHCHPAMVQALTEQGQKLWHLSNVYTNEPALRLAAKLTAATFADRVYFANSGAEANEAALKLARRWALDNYGEHKQQIIAFTKGFHGRTFFTVTVGGQPAYSEGFGPKPGAIEHVAYNDLAALEAMMSEQTCAIMMEPLQGEGGVISPDIEFVKGVRELCDKYNALLIFDEVQTGFGRTGSLYAYQQLGVTPDILASAKSLGGGFPIGAMLTTKEIAAHLKPGTHGSTYGGNPLACAVAEAVFDIVSSEEVLAGVKAREQRFKQRLADINSKYNVFKEVRGQGMLLGAELSEAYEGRARDFMMAAAEEGTMCLVAGLNVLRFTPSLIIPEADIDAGLDGLERAIAKLVG</sequence>
<dbReference type="InterPro" id="IPR050103">
    <property type="entry name" value="Class-III_PLP-dep_AT"/>
</dbReference>
<dbReference type="Pfam" id="PF00202">
    <property type="entry name" value="Aminotran_3"/>
    <property type="match status" value="1"/>
</dbReference>
<comment type="cofactor">
    <cofactor evidence="4">
        <name>pyridoxal 5'-phosphate</name>
        <dbReference type="ChEBI" id="CHEBI:597326"/>
    </cofactor>
    <text evidence="4">Binds 1 pyridoxal phosphate per subunit.</text>
</comment>
<evidence type="ECO:0000256" key="1">
    <source>
        <dbReference type="ARBA" id="ARBA00022576"/>
    </source>
</evidence>
<dbReference type="GO" id="GO:0042802">
    <property type="term" value="F:identical protein binding"/>
    <property type="evidence" value="ECO:0007669"/>
    <property type="project" value="TreeGrafter"/>
</dbReference>
<feature type="binding site" evidence="4">
    <location>
        <position position="279"/>
    </location>
    <ligand>
        <name>pyridoxal 5'-phosphate</name>
        <dbReference type="ChEBI" id="CHEBI:597326"/>
    </ligand>
</feature>
<dbReference type="GO" id="GO:0003992">
    <property type="term" value="F:N2-acetyl-L-ornithine:2-oxoglutarate 5-aminotransferase activity"/>
    <property type="evidence" value="ECO:0007669"/>
    <property type="project" value="UniProtKB-UniRule"/>
</dbReference>
<dbReference type="PANTHER" id="PTHR11986:SF113">
    <property type="entry name" value="SUCCINYLORNITHINE TRANSAMINASE"/>
    <property type="match status" value="1"/>
</dbReference>
<dbReference type="CDD" id="cd00610">
    <property type="entry name" value="OAT_like"/>
    <property type="match status" value="1"/>
</dbReference>
<proteinExistence type="inferred from homology"/>
<comment type="subcellular location">
    <subcellularLocation>
        <location evidence="4">Cytoplasm</location>
    </subcellularLocation>
</comment>
<dbReference type="PIRSF" id="PIRSF000521">
    <property type="entry name" value="Transaminase_4ab_Lys_Orn"/>
    <property type="match status" value="1"/>
</dbReference>
<keyword evidence="4" id="KW-0028">Amino-acid biosynthesis</keyword>
<keyword evidence="4" id="KW-0055">Arginine biosynthesis</keyword>
<comment type="caution">
    <text evidence="5">The sequence shown here is derived from an EMBL/GenBank/DDBJ whole genome shotgun (WGS) entry which is preliminary data.</text>
</comment>
<dbReference type="InterPro" id="IPR015424">
    <property type="entry name" value="PyrdxlP-dep_Trfase"/>
</dbReference>
<protein>
    <recommendedName>
        <fullName evidence="4">Acetylornithine aminotransferase</fullName>
        <shortName evidence="4">ACOAT</shortName>
        <ecNumber evidence="4">2.6.1.11</ecNumber>
    </recommendedName>
</protein>
<comment type="subunit">
    <text evidence="4">Homodimer.</text>
</comment>
<feature type="modified residue" description="N6-(pyridoxal phosphate)lysine" evidence="4">
    <location>
        <position position="250"/>
    </location>
</feature>
<dbReference type="NCBIfam" id="TIGR00707">
    <property type="entry name" value="argD"/>
    <property type="match status" value="1"/>
</dbReference>
<dbReference type="PANTHER" id="PTHR11986">
    <property type="entry name" value="AMINOTRANSFERASE CLASS III"/>
    <property type="match status" value="1"/>
</dbReference>
<dbReference type="UniPathway" id="UPA00068">
    <property type="reaction ID" value="UER00109"/>
</dbReference>
<comment type="miscellaneous">
    <text evidence="4">May also have succinyldiaminopimelate aminotransferase activity, thus carrying out the corresponding step in lysine biosynthesis.</text>
</comment>
<dbReference type="Proteomes" id="UP000288279">
    <property type="component" value="Unassembled WGS sequence"/>
</dbReference>
<reference evidence="5 6" key="1">
    <citation type="journal article" date="2011" name="Front. Microbiol.">
        <title>Genomic signatures of strain selection and enhancement in Bacillus atrophaeus var. globigii, a historical biowarfare simulant.</title>
        <authorList>
            <person name="Gibbons H.S."/>
            <person name="Broomall S.M."/>
            <person name="McNew L.A."/>
            <person name="Daligault H."/>
            <person name="Chapman C."/>
            <person name="Bruce D."/>
            <person name="Karavis M."/>
            <person name="Krepps M."/>
            <person name="McGregor P.A."/>
            <person name="Hong C."/>
            <person name="Park K.H."/>
            <person name="Akmal A."/>
            <person name="Feldman A."/>
            <person name="Lin J.S."/>
            <person name="Chang W.E."/>
            <person name="Higgs B.W."/>
            <person name="Demirev P."/>
            <person name="Lindquist J."/>
            <person name="Liem A."/>
            <person name="Fochler E."/>
            <person name="Read T.D."/>
            <person name="Tapia R."/>
            <person name="Johnson S."/>
            <person name="Bishop-Lilly K.A."/>
            <person name="Detter C."/>
            <person name="Han C."/>
            <person name="Sozhamannan S."/>
            <person name="Rosenzweig C.N."/>
            <person name="Skowronski E.W."/>
        </authorList>
    </citation>
    <scope>NUCLEOTIDE SEQUENCE [LARGE SCALE GENOMIC DNA]</scope>
    <source>
        <strain evidence="5 6">PIT1</strain>
    </source>
</reference>
<dbReference type="EC" id="2.6.1.11" evidence="4"/>
<evidence type="ECO:0000313" key="5">
    <source>
        <dbReference type="EMBL" id="RUO76872.1"/>
    </source>
</evidence>
<name>A0A432ZHX0_9GAMM</name>
<comment type="pathway">
    <text evidence="4">Amino-acid biosynthesis; L-arginine biosynthesis; N(2)-acetyl-L-ornithine from L-glutamate: step 4/4.</text>
</comment>
<dbReference type="NCBIfam" id="TIGR03246">
    <property type="entry name" value="arg_catab_astC"/>
    <property type="match status" value="1"/>
</dbReference>
<dbReference type="InterPro" id="IPR049704">
    <property type="entry name" value="Aminotrans_3_PPA_site"/>
</dbReference>
<dbReference type="Gene3D" id="3.40.640.10">
    <property type="entry name" value="Type I PLP-dependent aspartate aminotransferase-like (Major domain)"/>
    <property type="match status" value="1"/>
</dbReference>
<keyword evidence="3 4" id="KW-0663">Pyridoxal phosphate</keyword>
<dbReference type="RefSeq" id="WP_126827906.1">
    <property type="nucleotide sequence ID" value="NZ_PIQG01000003.1"/>
</dbReference>
<dbReference type="HAMAP" id="MF_01107">
    <property type="entry name" value="ArgD_aminotrans_3"/>
    <property type="match status" value="1"/>
</dbReference>
<comment type="catalytic activity">
    <reaction evidence="4">
        <text>N(2)-acetyl-L-ornithine + 2-oxoglutarate = N-acetyl-L-glutamate 5-semialdehyde + L-glutamate</text>
        <dbReference type="Rhea" id="RHEA:18049"/>
        <dbReference type="ChEBI" id="CHEBI:16810"/>
        <dbReference type="ChEBI" id="CHEBI:29123"/>
        <dbReference type="ChEBI" id="CHEBI:29985"/>
        <dbReference type="ChEBI" id="CHEBI:57805"/>
        <dbReference type="EC" id="2.6.1.11"/>
    </reaction>
</comment>
<dbReference type="OrthoDB" id="9801052at2"/>
<dbReference type="NCBIfam" id="NF002325">
    <property type="entry name" value="PRK01278.1"/>
    <property type="match status" value="1"/>
</dbReference>
<comment type="similarity">
    <text evidence="4">Belongs to the class-III pyridoxal-phosphate-dependent aminotransferase family. ArgD subfamily.</text>
</comment>
<dbReference type="GO" id="GO:0006526">
    <property type="term" value="P:L-arginine biosynthetic process"/>
    <property type="evidence" value="ECO:0007669"/>
    <property type="project" value="UniProtKB-UniRule"/>
</dbReference>
<dbReference type="AlphaFoldDB" id="A0A432ZHX0"/>
<dbReference type="InterPro" id="IPR005814">
    <property type="entry name" value="Aminotrans_3"/>
</dbReference>
<feature type="binding site" evidence="4">
    <location>
        <position position="136"/>
    </location>
    <ligand>
        <name>pyridoxal 5'-phosphate</name>
        <dbReference type="ChEBI" id="CHEBI:597326"/>
    </ligand>
</feature>
<keyword evidence="4" id="KW-0963">Cytoplasm</keyword>
<organism evidence="5 6">
    <name type="scientific">Pseudidiomarina taiwanensis</name>
    <dbReference type="NCBI Taxonomy" id="337250"/>
    <lineage>
        <taxon>Bacteria</taxon>
        <taxon>Pseudomonadati</taxon>
        <taxon>Pseudomonadota</taxon>
        <taxon>Gammaproteobacteria</taxon>
        <taxon>Alteromonadales</taxon>
        <taxon>Idiomarinaceae</taxon>
        <taxon>Pseudidiomarina</taxon>
    </lineage>
</organism>
<dbReference type="SUPFAM" id="SSF53383">
    <property type="entry name" value="PLP-dependent transferases"/>
    <property type="match status" value="1"/>
</dbReference>
<evidence type="ECO:0000256" key="4">
    <source>
        <dbReference type="HAMAP-Rule" id="MF_01107"/>
    </source>
</evidence>
<evidence type="ECO:0000313" key="6">
    <source>
        <dbReference type="Proteomes" id="UP000288279"/>
    </source>
</evidence>
<evidence type="ECO:0000256" key="3">
    <source>
        <dbReference type="ARBA" id="ARBA00022898"/>
    </source>
</evidence>
<feature type="binding site" evidence="4">
    <location>
        <position position="139"/>
    </location>
    <ligand>
        <name>N(2)-acetyl-L-ornithine</name>
        <dbReference type="ChEBI" id="CHEBI:57805"/>
    </ligand>
</feature>
<evidence type="ECO:0000256" key="2">
    <source>
        <dbReference type="ARBA" id="ARBA00022679"/>
    </source>
</evidence>
<dbReference type="Gene3D" id="3.90.1150.10">
    <property type="entry name" value="Aspartate Aminotransferase, domain 1"/>
    <property type="match status" value="1"/>
</dbReference>
<dbReference type="PROSITE" id="PS00600">
    <property type="entry name" value="AA_TRANSFER_CLASS_3"/>
    <property type="match status" value="1"/>
</dbReference>
<dbReference type="InterPro" id="IPR017652">
    <property type="entry name" value="Ac/SucOrn_transaminase_bac"/>
</dbReference>
<dbReference type="NCBIfam" id="NF009047">
    <property type="entry name" value="PRK12381.1"/>
    <property type="match status" value="1"/>
</dbReference>
<dbReference type="InterPro" id="IPR015422">
    <property type="entry name" value="PyrdxlP-dep_Trfase_small"/>
</dbReference>
<dbReference type="FunFam" id="3.40.640.10:FF:000004">
    <property type="entry name" value="Acetylornithine aminotransferase"/>
    <property type="match status" value="1"/>
</dbReference>
<dbReference type="InterPro" id="IPR015421">
    <property type="entry name" value="PyrdxlP-dep_Trfase_major"/>
</dbReference>